<keyword evidence="8" id="KW-1185">Reference proteome</keyword>
<dbReference type="InterPro" id="IPR058031">
    <property type="entry name" value="AAA_lid_NorR"/>
</dbReference>
<dbReference type="SUPFAM" id="SSF55785">
    <property type="entry name" value="PYP-like sensor domain (PAS domain)"/>
    <property type="match status" value="1"/>
</dbReference>
<dbReference type="CDD" id="cd00130">
    <property type="entry name" value="PAS"/>
    <property type="match status" value="1"/>
</dbReference>
<keyword evidence="2" id="KW-0067">ATP-binding</keyword>
<evidence type="ECO:0000256" key="3">
    <source>
        <dbReference type="ARBA" id="ARBA00023015"/>
    </source>
</evidence>
<dbReference type="InterPro" id="IPR002197">
    <property type="entry name" value="HTH_Fis"/>
</dbReference>
<dbReference type="Pfam" id="PF02954">
    <property type="entry name" value="HTH_8"/>
    <property type="match status" value="1"/>
</dbReference>
<keyword evidence="3" id="KW-0805">Transcription regulation</keyword>
<dbReference type="OrthoDB" id="9763792at2"/>
<accession>E5Y2B1</accession>
<evidence type="ECO:0000256" key="1">
    <source>
        <dbReference type="ARBA" id="ARBA00022741"/>
    </source>
</evidence>
<dbReference type="Gene3D" id="3.40.50.300">
    <property type="entry name" value="P-loop containing nucleotide triphosphate hydrolases"/>
    <property type="match status" value="1"/>
</dbReference>
<dbReference type="Pfam" id="PF00158">
    <property type="entry name" value="Sigma54_activat"/>
    <property type="match status" value="1"/>
</dbReference>
<dbReference type="PANTHER" id="PTHR32071:SF57">
    <property type="entry name" value="C4-DICARBOXYLATE TRANSPORT TRANSCRIPTIONAL REGULATORY PROTEIN DCTD"/>
    <property type="match status" value="1"/>
</dbReference>
<dbReference type="InterPro" id="IPR009057">
    <property type="entry name" value="Homeodomain-like_sf"/>
</dbReference>
<dbReference type="InterPro" id="IPR025944">
    <property type="entry name" value="Sigma_54_int_dom_CS"/>
</dbReference>
<reference evidence="7 8" key="1">
    <citation type="submission" date="2010-10" db="EMBL/GenBank/DDBJ databases">
        <authorList>
            <consortium name="The Broad Institute Genome Sequencing Platform"/>
            <person name="Ward D."/>
            <person name="Earl A."/>
            <person name="Feldgarden M."/>
            <person name="Young S.K."/>
            <person name="Gargeya S."/>
            <person name="Zeng Q."/>
            <person name="Alvarado L."/>
            <person name="Berlin A."/>
            <person name="Bochicchio J."/>
            <person name="Chapman S.B."/>
            <person name="Chen Z."/>
            <person name="Freedman E."/>
            <person name="Gellesch M."/>
            <person name="Goldberg J."/>
            <person name="Griggs A."/>
            <person name="Gujja S."/>
            <person name="Heilman E."/>
            <person name="Heiman D."/>
            <person name="Howarth C."/>
            <person name="Mehta T."/>
            <person name="Neiman D."/>
            <person name="Pearson M."/>
            <person name="Roberts A."/>
            <person name="Saif S."/>
            <person name="Shea T."/>
            <person name="Shenoy N."/>
            <person name="Sisk P."/>
            <person name="Stolte C."/>
            <person name="Sykes S."/>
            <person name="White J."/>
            <person name="Yandava C."/>
            <person name="Allen-Vercoe E."/>
            <person name="Sibley C."/>
            <person name="Ambrose C.E."/>
            <person name="Strauss J."/>
            <person name="Daigneault M."/>
            <person name="Haas B."/>
            <person name="Nusbaum C."/>
            <person name="Birren B."/>
        </authorList>
    </citation>
    <scope>NUCLEOTIDE SEQUENCE [LARGE SCALE GENOMIC DNA]</scope>
    <source>
        <strain evidence="7 8">3_1_6</strain>
    </source>
</reference>
<evidence type="ECO:0000313" key="8">
    <source>
        <dbReference type="Proteomes" id="UP000006034"/>
    </source>
</evidence>
<dbReference type="InterPro" id="IPR002078">
    <property type="entry name" value="Sigma_54_int"/>
</dbReference>
<reference evidence="7 8" key="2">
    <citation type="submission" date="2013-04" db="EMBL/GenBank/DDBJ databases">
        <title>The Genome Sequence of Bilophila wadsworthia 3_1_6.</title>
        <authorList>
            <consortium name="The Broad Institute Genomics Platform"/>
            <person name="Earl A."/>
            <person name="Ward D."/>
            <person name="Feldgarden M."/>
            <person name="Gevers D."/>
            <person name="Sibley C."/>
            <person name="Strauss J."/>
            <person name="Allen-Vercoe E."/>
            <person name="Walker B."/>
            <person name="Young S."/>
            <person name="Zeng Q."/>
            <person name="Gargeya S."/>
            <person name="Fitzgerald M."/>
            <person name="Haas B."/>
            <person name="Abouelleil A."/>
            <person name="Allen A.W."/>
            <person name="Alvarado L."/>
            <person name="Arachchi H.M."/>
            <person name="Berlin A.M."/>
            <person name="Chapman S.B."/>
            <person name="Gainer-Dewar J."/>
            <person name="Goldberg J."/>
            <person name="Griggs A."/>
            <person name="Gujja S."/>
            <person name="Hansen M."/>
            <person name="Howarth C."/>
            <person name="Imamovic A."/>
            <person name="Ireland A."/>
            <person name="Larimer J."/>
            <person name="McCowan C."/>
            <person name="Murphy C."/>
            <person name="Pearson M."/>
            <person name="Poon T.W."/>
            <person name="Priest M."/>
            <person name="Roberts A."/>
            <person name="Saif S."/>
            <person name="Shea T."/>
            <person name="Sisk P."/>
            <person name="Sykes S."/>
            <person name="Wortman J."/>
            <person name="Nusbaum C."/>
            <person name="Birren B."/>
        </authorList>
    </citation>
    <scope>NUCLEOTIDE SEQUENCE [LARGE SCALE GENOMIC DNA]</scope>
    <source>
        <strain evidence="7 8">3_1_6</strain>
    </source>
</reference>
<organism evidence="7 8">
    <name type="scientific">Bilophila wadsworthia (strain 3_1_6)</name>
    <dbReference type="NCBI Taxonomy" id="563192"/>
    <lineage>
        <taxon>Bacteria</taxon>
        <taxon>Pseudomonadati</taxon>
        <taxon>Thermodesulfobacteriota</taxon>
        <taxon>Desulfovibrionia</taxon>
        <taxon>Desulfovibrionales</taxon>
        <taxon>Desulfovibrionaceae</taxon>
        <taxon>Bilophila</taxon>
    </lineage>
</organism>
<dbReference type="GO" id="GO:0006355">
    <property type="term" value="P:regulation of DNA-templated transcription"/>
    <property type="evidence" value="ECO:0007669"/>
    <property type="project" value="InterPro"/>
</dbReference>
<evidence type="ECO:0000256" key="4">
    <source>
        <dbReference type="ARBA" id="ARBA00023125"/>
    </source>
</evidence>
<comment type="caution">
    <text evidence="7">The sequence shown here is derived from an EMBL/GenBank/DDBJ whole genome shotgun (WGS) entry which is preliminary data.</text>
</comment>
<dbReference type="SUPFAM" id="SSF46689">
    <property type="entry name" value="Homeodomain-like"/>
    <property type="match status" value="1"/>
</dbReference>
<dbReference type="EMBL" id="ADCP02000002">
    <property type="protein sequence ID" value="EFV45835.1"/>
    <property type="molecule type" value="Genomic_DNA"/>
</dbReference>
<dbReference type="PRINTS" id="PR01590">
    <property type="entry name" value="HTHFIS"/>
</dbReference>
<dbReference type="InterPro" id="IPR003593">
    <property type="entry name" value="AAA+_ATPase"/>
</dbReference>
<dbReference type="Pfam" id="PF01590">
    <property type="entry name" value="GAF"/>
    <property type="match status" value="1"/>
</dbReference>
<dbReference type="GeneID" id="78086895"/>
<feature type="domain" description="Sigma-54 factor interaction" evidence="6">
    <location>
        <begin position="333"/>
        <end position="563"/>
    </location>
</feature>
<keyword evidence="5" id="KW-0804">Transcription</keyword>
<proteinExistence type="predicted"/>
<dbReference type="AlphaFoldDB" id="E5Y2B1"/>
<gene>
    <name evidence="7" type="ORF">HMPREF0179_00321</name>
</gene>
<dbReference type="Pfam" id="PF25601">
    <property type="entry name" value="AAA_lid_14"/>
    <property type="match status" value="1"/>
</dbReference>
<dbReference type="Gene3D" id="3.30.450.20">
    <property type="entry name" value="PAS domain"/>
    <property type="match status" value="1"/>
</dbReference>
<protein>
    <recommendedName>
        <fullName evidence="6">Sigma-54 factor interaction domain-containing protein</fullName>
    </recommendedName>
</protein>
<sequence>MEEHIERNKRVLEQWERFHRQEPVDESAVRPLILRSWKRCRLQGVRPDNASKVSLSPAALEKLLDRNADLVAVAKSIMEKLYNPISTSRSFISLSDAQGIVLHALWDNTGSYPIPHLAPGNLAAESASGTNAIGTCLVEHTPVETLASEHYCRSFHGWFCSAAPIRDSRNAIVGVLNVTLPSALYHHHTRGMMEAAAHAIAEQLRLRLLLQEQKAIIEMLDEGVVVLEGDGTIRTLNNKAQAMLDLPPDAVHGNIQDIIFSSDIIRAILSESGQFSDQEAFLQLKGGSLNCMLSLTRLESGKGRVLTLRETKRIKESAVRVTGAKAVYTFDHIVGNAPATQEVVRMARMAAQSDVTTLILGESGTGKELFAQSIHNGGRRANAPFVVVNCGALPRNLVQSELFGYDEGSFTGASRLGKPGKFELADNGTIFLDEIGEMPLEAQVSLLRLLQNGEVTRVGGKHTRLVNVRVLAATNRNLENAIRQNAFREDLYYRLNVFTLNVPPLRERSSDIALLINHFLDHFVASLGRGPLRVTDRAMDVLLGYPWPGNIRELENVIERMVHMSQGVPSIDIDVLPANILNHEGIPGGAPRPAVPRGLLSHQEKETIVRALQEAGGNIRATAKALGISRSGLYVKMRRFGLSPDECR</sequence>
<dbReference type="SUPFAM" id="SSF52540">
    <property type="entry name" value="P-loop containing nucleoside triphosphate hydrolases"/>
    <property type="match status" value="1"/>
</dbReference>
<dbReference type="Proteomes" id="UP000006034">
    <property type="component" value="Unassembled WGS sequence"/>
</dbReference>
<dbReference type="InterPro" id="IPR029016">
    <property type="entry name" value="GAF-like_dom_sf"/>
</dbReference>
<dbReference type="eggNOG" id="COG3829">
    <property type="taxonomic scope" value="Bacteria"/>
</dbReference>
<dbReference type="GO" id="GO:0043565">
    <property type="term" value="F:sequence-specific DNA binding"/>
    <property type="evidence" value="ECO:0007669"/>
    <property type="project" value="InterPro"/>
</dbReference>
<dbReference type="InterPro" id="IPR025943">
    <property type="entry name" value="Sigma_54_int_dom_ATP-bd_2"/>
</dbReference>
<dbReference type="PROSITE" id="PS00688">
    <property type="entry name" value="SIGMA54_INTERACT_3"/>
    <property type="match status" value="1"/>
</dbReference>
<dbReference type="Gene3D" id="3.30.450.40">
    <property type="match status" value="1"/>
</dbReference>
<dbReference type="SUPFAM" id="SSF55781">
    <property type="entry name" value="GAF domain-like"/>
    <property type="match status" value="1"/>
</dbReference>
<name>E5Y2B1_BILW3</name>
<dbReference type="InterPro" id="IPR027417">
    <property type="entry name" value="P-loop_NTPase"/>
</dbReference>
<dbReference type="InterPro" id="IPR000014">
    <property type="entry name" value="PAS"/>
</dbReference>
<dbReference type="PROSITE" id="PS50045">
    <property type="entry name" value="SIGMA54_INTERACT_4"/>
    <property type="match status" value="1"/>
</dbReference>
<dbReference type="HOGENOM" id="CLU_000445_8_12_7"/>
<evidence type="ECO:0000259" key="6">
    <source>
        <dbReference type="PROSITE" id="PS50045"/>
    </source>
</evidence>
<dbReference type="CDD" id="cd00009">
    <property type="entry name" value="AAA"/>
    <property type="match status" value="1"/>
</dbReference>
<dbReference type="Gene3D" id="1.10.8.60">
    <property type="match status" value="1"/>
</dbReference>
<dbReference type="InterPro" id="IPR035965">
    <property type="entry name" value="PAS-like_dom_sf"/>
</dbReference>
<dbReference type="RefSeq" id="WP_005024480.1">
    <property type="nucleotide sequence ID" value="NZ_KE150239.1"/>
</dbReference>
<dbReference type="FunFam" id="3.40.50.300:FF:000006">
    <property type="entry name" value="DNA-binding transcriptional regulator NtrC"/>
    <property type="match status" value="1"/>
</dbReference>
<evidence type="ECO:0000256" key="5">
    <source>
        <dbReference type="ARBA" id="ARBA00023163"/>
    </source>
</evidence>
<dbReference type="GO" id="GO:0005524">
    <property type="term" value="F:ATP binding"/>
    <property type="evidence" value="ECO:0007669"/>
    <property type="project" value="UniProtKB-KW"/>
</dbReference>
<evidence type="ECO:0000256" key="2">
    <source>
        <dbReference type="ARBA" id="ARBA00022840"/>
    </source>
</evidence>
<keyword evidence="1" id="KW-0547">Nucleotide-binding</keyword>
<dbReference type="PANTHER" id="PTHR32071">
    <property type="entry name" value="TRANSCRIPTIONAL REGULATORY PROTEIN"/>
    <property type="match status" value="1"/>
</dbReference>
<dbReference type="SMART" id="SM00382">
    <property type="entry name" value="AAA"/>
    <property type="match status" value="1"/>
</dbReference>
<keyword evidence="4" id="KW-0238">DNA-binding</keyword>
<dbReference type="STRING" id="563192.HMPREF0179_00321"/>
<dbReference type="PROSITE" id="PS00676">
    <property type="entry name" value="SIGMA54_INTERACT_2"/>
    <property type="match status" value="1"/>
</dbReference>
<dbReference type="InterPro" id="IPR003018">
    <property type="entry name" value="GAF"/>
</dbReference>
<evidence type="ECO:0000313" key="7">
    <source>
        <dbReference type="EMBL" id="EFV45835.1"/>
    </source>
</evidence>
<dbReference type="Gene3D" id="1.10.10.60">
    <property type="entry name" value="Homeodomain-like"/>
    <property type="match status" value="1"/>
</dbReference>